<reference evidence="4 5" key="1">
    <citation type="journal article" date="2013" name="Stand. Genomic Sci.">
        <title>Genomic Encyclopedia of Type Strains, Phase I: The one thousand microbial genomes (KMG-I) project.</title>
        <authorList>
            <person name="Kyrpides N.C."/>
            <person name="Woyke T."/>
            <person name="Eisen J.A."/>
            <person name="Garrity G."/>
            <person name="Lilburn T.G."/>
            <person name="Beck B.J."/>
            <person name="Whitman W.B."/>
            <person name="Hugenholtz P."/>
            <person name="Klenk H.P."/>
        </authorList>
    </citation>
    <scope>NUCLEOTIDE SEQUENCE [LARGE SCALE GENOMIC DNA]</scope>
    <source>
        <strain evidence="4 5">DSM 45044</strain>
    </source>
</reference>
<dbReference type="Proteomes" id="UP000321617">
    <property type="component" value="Unassembled WGS sequence"/>
</dbReference>
<evidence type="ECO:0000256" key="2">
    <source>
        <dbReference type="ARBA" id="ARBA00022448"/>
    </source>
</evidence>
<comment type="similarity">
    <text evidence="1">Belongs to the bacterial solute-binding protein 1 family.</text>
</comment>
<accession>A0A562VAL4</accession>
<dbReference type="Pfam" id="PF01547">
    <property type="entry name" value="SBP_bac_1"/>
    <property type="match status" value="1"/>
</dbReference>
<dbReference type="InterPro" id="IPR006059">
    <property type="entry name" value="SBP"/>
</dbReference>
<keyword evidence="5" id="KW-1185">Reference proteome</keyword>
<evidence type="ECO:0000256" key="3">
    <source>
        <dbReference type="SAM" id="MobiDB-lite"/>
    </source>
</evidence>
<dbReference type="PANTHER" id="PTHR43649:SF29">
    <property type="entry name" value="OSMOPROTECTIVE COMPOUNDS-BINDING PROTEIN GGTB"/>
    <property type="match status" value="1"/>
</dbReference>
<evidence type="ECO:0000313" key="5">
    <source>
        <dbReference type="Proteomes" id="UP000321617"/>
    </source>
</evidence>
<sequence length="493" mass="53264">MARTTLARVSAPCAVPGPDDYPRTVPPRTPMAGADEERSGLMTIQRRRRFAALTGAGMCAAMVVTACGAPSEDSGLSEEELDCATYEEFGDFTEEKPAVSIYTPITDAEGDAFEQAWAPFVECTGIQIQYEGSNDFEAQIEVRVTGGDAPDIAFFPQPGLMARYKDDMVPASDALAERAAAGWSEDWLQYGTFDGTLYAQPMSANLKSLVWYSPKLFKDNGYTVPETWDDLIKLSDTIAADLAGTEGAKPWCAGIDSGEATGWPVTDWVEDMMLREHGGDVYDQWVSHELPFNDSKVADAVDKAGSILKNEDYMNGGYGDVGSMTGVSFEEGGLPILDGTCALHRQASFYSAQWPDGTEVGPEGDVFAFYLPGNTADDKPLLGGGEFVAAFREAEEVDAVRQYLASGLFANARMKTGAWASAHADADPANAADPMMQLTVELFHDEGAEFRFDASDLMPGHVGSDSFFDEMTQWINGKSTGDALDAIEETWES</sequence>
<dbReference type="Gene3D" id="3.40.190.10">
    <property type="entry name" value="Periplasmic binding protein-like II"/>
    <property type="match status" value="2"/>
</dbReference>
<name>A0A562VAL4_9ACTN</name>
<feature type="region of interest" description="Disordered" evidence="3">
    <location>
        <begin position="1"/>
        <end position="35"/>
    </location>
</feature>
<dbReference type="SUPFAM" id="SSF53850">
    <property type="entry name" value="Periplasmic binding protein-like II"/>
    <property type="match status" value="1"/>
</dbReference>
<proteinExistence type="inferred from homology"/>
<dbReference type="PANTHER" id="PTHR43649">
    <property type="entry name" value="ARABINOSE-BINDING PROTEIN-RELATED"/>
    <property type="match status" value="1"/>
</dbReference>
<evidence type="ECO:0000256" key="1">
    <source>
        <dbReference type="ARBA" id="ARBA00008520"/>
    </source>
</evidence>
<dbReference type="AlphaFoldDB" id="A0A562VAL4"/>
<dbReference type="EMBL" id="VLLL01000005">
    <property type="protein sequence ID" value="TWJ14916.1"/>
    <property type="molecule type" value="Genomic_DNA"/>
</dbReference>
<gene>
    <name evidence="4" type="ORF">LX16_0610</name>
</gene>
<organism evidence="4 5">
    <name type="scientific">Stackebrandtia albiflava</name>
    <dbReference type="NCBI Taxonomy" id="406432"/>
    <lineage>
        <taxon>Bacteria</taxon>
        <taxon>Bacillati</taxon>
        <taxon>Actinomycetota</taxon>
        <taxon>Actinomycetes</taxon>
        <taxon>Glycomycetales</taxon>
        <taxon>Glycomycetaceae</taxon>
        <taxon>Stackebrandtia</taxon>
    </lineage>
</organism>
<keyword evidence="2" id="KW-0813">Transport</keyword>
<comment type="caution">
    <text evidence="4">The sequence shown here is derived from an EMBL/GenBank/DDBJ whole genome shotgun (WGS) entry which is preliminary data.</text>
</comment>
<dbReference type="InterPro" id="IPR050490">
    <property type="entry name" value="Bact_solute-bd_prot1"/>
</dbReference>
<evidence type="ECO:0000313" key="4">
    <source>
        <dbReference type="EMBL" id="TWJ14916.1"/>
    </source>
</evidence>
<protein>
    <submittedName>
        <fullName evidence="4">Carbohydrate ABC transporter substrate-binding protein, CUT1 family (TC 3.A.1.1.-)</fullName>
    </submittedName>
</protein>